<comment type="similarity">
    <text evidence="2">Belongs to the CRISPR-associated Csm2 family.</text>
</comment>
<sequence>MSNINFWLDQEKKLVNPDLFSEVAKEWAERIKNEGLENKDKNKITQIRKFYDEVIFFYDQVKTADEENFQRLLPFIKMIRAKVYYAKGRDLITPAFQEFIEKCLDEVKTKEDFKVFMNFFEAFMGFYRYFEETKKSKTSRDQKRENQPRR</sequence>
<accession>A0A3B8N3C2</accession>
<protein>
    <recommendedName>
        <fullName evidence="3">CRISPR system Cms protein Csm2</fullName>
    </recommendedName>
    <alternativeName>
        <fullName evidence="6">CRISPR type III A-associated protein Csm2</fullName>
    </alternativeName>
</protein>
<keyword evidence="5" id="KW-0051">Antiviral defense</keyword>
<dbReference type="RefSeq" id="WP_273010667.1">
    <property type="nucleotide sequence ID" value="NZ_DAINLL010000027.1"/>
</dbReference>
<dbReference type="InterPro" id="IPR010149">
    <property type="entry name" value="CRISPR-assoc_prot_Csm2_III-A"/>
</dbReference>
<evidence type="ECO:0000256" key="4">
    <source>
        <dbReference type="ARBA" id="ARBA00022884"/>
    </source>
</evidence>
<comment type="function">
    <text evidence="1">This subunit may be involved in monitoring complementarity of crRNA and target RNA.</text>
</comment>
<evidence type="ECO:0000256" key="1">
    <source>
        <dbReference type="ARBA" id="ARBA00003640"/>
    </source>
</evidence>
<evidence type="ECO:0000256" key="2">
    <source>
        <dbReference type="ARBA" id="ARBA00006896"/>
    </source>
</evidence>
<comment type="caution">
    <text evidence="7">The sequence shown here is derived from an EMBL/GenBank/DDBJ whole genome shotgun (WGS) entry which is preliminary data.</text>
</comment>
<dbReference type="Proteomes" id="UP000257240">
    <property type="component" value="Unassembled WGS sequence"/>
</dbReference>
<keyword evidence="4" id="KW-0694">RNA-binding</keyword>
<dbReference type="EMBL" id="DLVE01000031">
    <property type="protein sequence ID" value="HAA83652.1"/>
    <property type="molecule type" value="Genomic_DNA"/>
</dbReference>
<name>A0A3B8N3C2_9BACT</name>
<organism evidence="7 8">
    <name type="scientific">Thermodesulfobacterium commune</name>
    <dbReference type="NCBI Taxonomy" id="1741"/>
    <lineage>
        <taxon>Bacteria</taxon>
        <taxon>Pseudomonadati</taxon>
        <taxon>Thermodesulfobacteriota</taxon>
        <taxon>Thermodesulfobacteria</taxon>
        <taxon>Thermodesulfobacteriales</taxon>
        <taxon>Thermodesulfobacteriaceae</taxon>
        <taxon>Thermodesulfobacterium</taxon>
    </lineage>
</organism>
<dbReference type="GO" id="GO:0003723">
    <property type="term" value="F:RNA binding"/>
    <property type="evidence" value="ECO:0007669"/>
    <property type="project" value="UniProtKB-KW"/>
</dbReference>
<evidence type="ECO:0000256" key="6">
    <source>
        <dbReference type="ARBA" id="ARBA00031723"/>
    </source>
</evidence>
<evidence type="ECO:0000313" key="7">
    <source>
        <dbReference type="EMBL" id="HAA83652.1"/>
    </source>
</evidence>
<proteinExistence type="inferred from homology"/>
<gene>
    <name evidence="7" type="primary">csm2</name>
    <name evidence="7" type="ORF">DCE01_02525</name>
</gene>
<evidence type="ECO:0000256" key="3">
    <source>
        <dbReference type="ARBA" id="ARBA00016118"/>
    </source>
</evidence>
<dbReference type="Pfam" id="PF03750">
    <property type="entry name" value="Csm2_III-A"/>
    <property type="match status" value="1"/>
</dbReference>
<dbReference type="AlphaFoldDB" id="A0A3B8N3C2"/>
<reference evidence="7 8" key="1">
    <citation type="journal article" date="2018" name="Nat. Biotechnol.">
        <title>A standardized bacterial taxonomy based on genome phylogeny substantially revises the tree of life.</title>
        <authorList>
            <person name="Parks D.H."/>
            <person name="Chuvochina M."/>
            <person name="Waite D.W."/>
            <person name="Rinke C."/>
            <person name="Skarshewski A."/>
            <person name="Chaumeil P.A."/>
            <person name="Hugenholtz P."/>
        </authorList>
    </citation>
    <scope>NUCLEOTIDE SEQUENCE [LARGE SCALE GENOMIC DNA]</scope>
    <source>
        <strain evidence="7">UBA12529</strain>
    </source>
</reference>
<evidence type="ECO:0000313" key="8">
    <source>
        <dbReference type="Proteomes" id="UP000257240"/>
    </source>
</evidence>
<dbReference type="GO" id="GO:0051607">
    <property type="term" value="P:defense response to virus"/>
    <property type="evidence" value="ECO:0007669"/>
    <property type="project" value="UniProtKB-KW"/>
</dbReference>
<dbReference type="NCBIfam" id="TIGR01870">
    <property type="entry name" value="cas_TM1810_Csm2"/>
    <property type="match status" value="1"/>
</dbReference>
<evidence type="ECO:0000256" key="5">
    <source>
        <dbReference type="ARBA" id="ARBA00023118"/>
    </source>
</evidence>